<proteinExistence type="inferred from homology"/>
<evidence type="ECO:0000256" key="9">
    <source>
        <dbReference type="ARBA" id="ARBA00048540"/>
    </source>
</evidence>
<feature type="binding site" evidence="11">
    <location>
        <position position="283"/>
    </location>
    <ligand>
        <name>Mg(2+)</name>
        <dbReference type="ChEBI" id="CHEBI:18420"/>
    </ligand>
</feature>
<gene>
    <name evidence="12" type="ORF">RF819_12840</name>
</gene>
<dbReference type="InterPro" id="IPR003374">
    <property type="entry name" value="ApbE-like_sf"/>
</dbReference>
<reference evidence="12 13" key="1">
    <citation type="submission" date="2017-01" db="EMBL/GenBank/DDBJ databases">
        <title>Genome sequencing of Rhodoferax fermentans JCM 7819.</title>
        <authorList>
            <person name="Kim Y.J."/>
            <person name="Farh M.E.-A."/>
            <person name="Yang D.-C."/>
        </authorList>
    </citation>
    <scope>NUCLEOTIDE SEQUENCE [LARGE SCALE GENOMIC DNA]</scope>
    <source>
        <strain evidence="12 13">JCM 7819</strain>
    </source>
</reference>
<dbReference type="InterPro" id="IPR024932">
    <property type="entry name" value="ApbE"/>
</dbReference>
<dbReference type="OrthoDB" id="9778595at2"/>
<organism evidence="12 13">
    <name type="scientific">Rhodoferax fermentans</name>
    <dbReference type="NCBI Taxonomy" id="28066"/>
    <lineage>
        <taxon>Bacteria</taxon>
        <taxon>Pseudomonadati</taxon>
        <taxon>Pseudomonadota</taxon>
        <taxon>Betaproteobacteria</taxon>
        <taxon>Burkholderiales</taxon>
        <taxon>Comamonadaceae</taxon>
        <taxon>Rhodoferax</taxon>
    </lineage>
</organism>
<dbReference type="STRING" id="28066.RF819_12840"/>
<dbReference type="PIRSF" id="PIRSF006268">
    <property type="entry name" value="ApbE"/>
    <property type="match status" value="1"/>
</dbReference>
<evidence type="ECO:0000256" key="10">
    <source>
        <dbReference type="PIRNR" id="PIRNR006268"/>
    </source>
</evidence>
<comment type="caution">
    <text evidence="12">The sequence shown here is derived from an EMBL/GenBank/DDBJ whole genome shotgun (WGS) entry which is preliminary data.</text>
</comment>
<evidence type="ECO:0000256" key="3">
    <source>
        <dbReference type="ARBA" id="ARBA00022630"/>
    </source>
</evidence>
<evidence type="ECO:0000256" key="6">
    <source>
        <dbReference type="ARBA" id="ARBA00022827"/>
    </source>
</evidence>
<dbReference type="EC" id="2.7.1.180" evidence="1 10"/>
<evidence type="ECO:0000256" key="8">
    <source>
        <dbReference type="ARBA" id="ARBA00031306"/>
    </source>
</evidence>
<dbReference type="SUPFAM" id="SSF143631">
    <property type="entry name" value="ApbE-like"/>
    <property type="match status" value="1"/>
</dbReference>
<dbReference type="Gene3D" id="3.10.520.10">
    <property type="entry name" value="ApbE-like domains"/>
    <property type="match status" value="1"/>
</dbReference>
<evidence type="ECO:0000256" key="2">
    <source>
        <dbReference type="ARBA" id="ARBA00016337"/>
    </source>
</evidence>
<accession>A0A1T1ATQ8</accession>
<dbReference type="Pfam" id="PF02424">
    <property type="entry name" value="ApbE"/>
    <property type="match status" value="1"/>
</dbReference>
<keyword evidence="13" id="KW-1185">Reference proteome</keyword>
<comment type="cofactor">
    <cofactor evidence="11">
        <name>Mg(2+)</name>
        <dbReference type="ChEBI" id="CHEBI:18420"/>
    </cofactor>
    <cofactor evidence="11">
        <name>Mn(2+)</name>
        <dbReference type="ChEBI" id="CHEBI:29035"/>
    </cofactor>
    <text evidence="11">Magnesium. Can also use manganese.</text>
</comment>
<keyword evidence="3 10" id="KW-0285">Flavoprotein</keyword>
<evidence type="ECO:0000256" key="4">
    <source>
        <dbReference type="ARBA" id="ARBA00022679"/>
    </source>
</evidence>
<evidence type="ECO:0000256" key="1">
    <source>
        <dbReference type="ARBA" id="ARBA00011955"/>
    </source>
</evidence>
<dbReference type="AlphaFoldDB" id="A0A1T1ATQ8"/>
<evidence type="ECO:0000313" key="13">
    <source>
        <dbReference type="Proteomes" id="UP000190750"/>
    </source>
</evidence>
<feature type="binding site" evidence="11">
    <location>
        <position position="279"/>
    </location>
    <ligand>
        <name>Mg(2+)</name>
        <dbReference type="ChEBI" id="CHEBI:18420"/>
    </ligand>
</feature>
<keyword evidence="6 10" id="KW-0274">FAD</keyword>
<dbReference type="GO" id="GO:0016740">
    <property type="term" value="F:transferase activity"/>
    <property type="evidence" value="ECO:0007669"/>
    <property type="project" value="UniProtKB-UniRule"/>
</dbReference>
<evidence type="ECO:0000256" key="11">
    <source>
        <dbReference type="PIRSR" id="PIRSR006268-2"/>
    </source>
</evidence>
<evidence type="ECO:0000256" key="7">
    <source>
        <dbReference type="ARBA" id="ARBA00022842"/>
    </source>
</evidence>
<dbReference type="EMBL" id="MTJN01000002">
    <property type="protein sequence ID" value="OOV07496.1"/>
    <property type="molecule type" value="Genomic_DNA"/>
</dbReference>
<sequence>MLMAAAVPLVAWRVQQNAHAAPLQWQGLAMGAPASVILHHGGDTTRAQAALTATLAEVNRLEAMFSLFRADSLISELNRSGRLKDAPPEFVSLLGTALAMAAASKGVFDPSIQPLWRLYFEHFVTGANTAPPAANQVAQARALVGWQGVQITGSQVRLARPGMALSLNGVAQGFITDRCSTVLRSHGFSHMLVDMGEPRAVAPKPDGSAWQIGLADPREPNRAIHTLSVLDQAVATSGGYGTRLDDAGLYTHLINARTGRTAPAYESVTVVAPTATQGDALSTALALIPSTDVSARLALLRTQPGCRAICINHAGQVSELS</sequence>
<dbReference type="GO" id="GO:0046872">
    <property type="term" value="F:metal ion binding"/>
    <property type="evidence" value="ECO:0007669"/>
    <property type="project" value="UniProtKB-UniRule"/>
</dbReference>
<keyword evidence="4 10" id="KW-0808">Transferase</keyword>
<name>A0A1T1ATQ8_RHOFE</name>
<dbReference type="Proteomes" id="UP000190750">
    <property type="component" value="Unassembled WGS sequence"/>
</dbReference>
<comment type="catalytic activity">
    <reaction evidence="9 10">
        <text>L-threonyl-[protein] + FAD = FMN-L-threonyl-[protein] + AMP + H(+)</text>
        <dbReference type="Rhea" id="RHEA:36847"/>
        <dbReference type="Rhea" id="RHEA-COMP:11060"/>
        <dbReference type="Rhea" id="RHEA-COMP:11061"/>
        <dbReference type="ChEBI" id="CHEBI:15378"/>
        <dbReference type="ChEBI" id="CHEBI:30013"/>
        <dbReference type="ChEBI" id="CHEBI:57692"/>
        <dbReference type="ChEBI" id="CHEBI:74257"/>
        <dbReference type="ChEBI" id="CHEBI:456215"/>
        <dbReference type="EC" id="2.7.1.180"/>
    </reaction>
</comment>
<dbReference type="PANTHER" id="PTHR30040:SF2">
    <property type="entry name" value="FAD:PROTEIN FMN TRANSFERASE"/>
    <property type="match status" value="1"/>
</dbReference>
<evidence type="ECO:0000256" key="5">
    <source>
        <dbReference type="ARBA" id="ARBA00022723"/>
    </source>
</evidence>
<feature type="binding site" evidence="11">
    <location>
        <position position="169"/>
    </location>
    <ligand>
        <name>Mg(2+)</name>
        <dbReference type="ChEBI" id="CHEBI:18420"/>
    </ligand>
</feature>
<protein>
    <recommendedName>
        <fullName evidence="2 10">FAD:protein FMN transferase</fullName>
        <ecNumber evidence="1 10">2.7.1.180</ecNumber>
    </recommendedName>
    <alternativeName>
        <fullName evidence="8 10">Flavin transferase</fullName>
    </alternativeName>
</protein>
<keyword evidence="7 10" id="KW-0460">Magnesium</keyword>
<evidence type="ECO:0000313" key="12">
    <source>
        <dbReference type="EMBL" id="OOV07496.1"/>
    </source>
</evidence>
<keyword evidence="5 10" id="KW-0479">Metal-binding</keyword>
<comment type="similarity">
    <text evidence="10">Belongs to the ApbE family.</text>
</comment>
<dbReference type="PANTHER" id="PTHR30040">
    <property type="entry name" value="THIAMINE BIOSYNTHESIS LIPOPROTEIN APBE"/>
    <property type="match status" value="1"/>
</dbReference>